<dbReference type="EMBL" id="CM009303">
    <property type="protein sequence ID" value="PNT03051.1"/>
    <property type="molecule type" value="Genomic_DNA"/>
</dbReference>
<keyword evidence="2" id="KW-1185">Reference proteome</keyword>
<dbReference type="HOGENOM" id="CLU_2296528_0_0_1"/>
<dbReference type="Proteomes" id="UP000006729">
    <property type="component" value="Chromosome 14"/>
</dbReference>
<evidence type="ECO:0000313" key="2">
    <source>
        <dbReference type="Proteomes" id="UP000006729"/>
    </source>
</evidence>
<dbReference type="AlphaFoldDB" id="U7DWX3"/>
<accession>U7DWX3</accession>
<protein>
    <submittedName>
        <fullName evidence="1">Uncharacterized protein</fullName>
    </submittedName>
</protein>
<gene>
    <name evidence="1" type="ORF">POPTR_014G047800</name>
</gene>
<dbReference type="InParanoid" id="U7DWX3"/>
<organism evidence="1 2">
    <name type="scientific">Populus trichocarpa</name>
    <name type="common">Western balsam poplar</name>
    <name type="synonym">Populus balsamifera subsp. trichocarpa</name>
    <dbReference type="NCBI Taxonomy" id="3694"/>
    <lineage>
        <taxon>Eukaryota</taxon>
        <taxon>Viridiplantae</taxon>
        <taxon>Streptophyta</taxon>
        <taxon>Embryophyta</taxon>
        <taxon>Tracheophyta</taxon>
        <taxon>Spermatophyta</taxon>
        <taxon>Magnoliopsida</taxon>
        <taxon>eudicotyledons</taxon>
        <taxon>Gunneridae</taxon>
        <taxon>Pentapetalae</taxon>
        <taxon>rosids</taxon>
        <taxon>fabids</taxon>
        <taxon>Malpighiales</taxon>
        <taxon>Salicaceae</taxon>
        <taxon>Saliceae</taxon>
        <taxon>Populus</taxon>
    </lineage>
</organism>
<proteinExistence type="predicted"/>
<sequence>MAGNSAGAQGRRLCCCGYGSQLSWCCVKTSAVVHGGTKSCGTITVEVLAAFNVGLGCCCRLEIMADVESGSVSQGLRMTRSWQPWVMVQVWALVLRVDVGG</sequence>
<reference evidence="1 2" key="1">
    <citation type="journal article" date="2006" name="Science">
        <title>The genome of black cottonwood, Populus trichocarpa (Torr. &amp; Gray).</title>
        <authorList>
            <person name="Tuskan G.A."/>
            <person name="Difazio S."/>
            <person name="Jansson S."/>
            <person name="Bohlmann J."/>
            <person name="Grigoriev I."/>
            <person name="Hellsten U."/>
            <person name="Putnam N."/>
            <person name="Ralph S."/>
            <person name="Rombauts S."/>
            <person name="Salamov A."/>
            <person name="Schein J."/>
            <person name="Sterck L."/>
            <person name="Aerts A."/>
            <person name="Bhalerao R.R."/>
            <person name="Bhalerao R.P."/>
            <person name="Blaudez D."/>
            <person name="Boerjan W."/>
            <person name="Brun A."/>
            <person name="Brunner A."/>
            <person name="Busov V."/>
            <person name="Campbell M."/>
            <person name="Carlson J."/>
            <person name="Chalot M."/>
            <person name="Chapman J."/>
            <person name="Chen G.L."/>
            <person name="Cooper D."/>
            <person name="Coutinho P.M."/>
            <person name="Couturier J."/>
            <person name="Covert S."/>
            <person name="Cronk Q."/>
            <person name="Cunningham R."/>
            <person name="Davis J."/>
            <person name="Degroeve S."/>
            <person name="Dejardin A."/>
            <person name="Depamphilis C."/>
            <person name="Detter J."/>
            <person name="Dirks B."/>
            <person name="Dubchak I."/>
            <person name="Duplessis S."/>
            <person name="Ehlting J."/>
            <person name="Ellis B."/>
            <person name="Gendler K."/>
            <person name="Goodstein D."/>
            <person name="Gribskov M."/>
            <person name="Grimwood J."/>
            <person name="Groover A."/>
            <person name="Gunter L."/>
            <person name="Hamberger B."/>
            <person name="Heinze B."/>
            <person name="Helariutta Y."/>
            <person name="Henrissat B."/>
            <person name="Holligan D."/>
            <person name="Holt R."/>
            <person name="Huang W."/>
            <person name="Islam-Faridi N."/>
            <person name="Jones S."/>
            <person name="Jones-Rhoades M."/>
            <person name="Jorgensen R."/>
            <person name="Joshi C."/>
            <person name="Kangasjarvi J."/>
            <person name="Karlsson J."/>
            <person name="Kelleher C."/>
            <person name="Kirkpatrick R."/>
            <person name="Kirst M."/>
            <person name="Kohler A."/>
            <person name="Kalluri U."/>
            <person name="Larimer F."/>
            <person name="Leebens-Mack J."/>
            <person name="Leple J.C."/>
            <person name="Locascio P."/>
            <person name="Lou Y."/>
            <person name="Lucas S."/>
            <person name="Martin F."/>
            <person name="Montanini B."/>
            <person name="Napoli C."/>
            <person name="Nelson D.R."/>
            <person name="Nelson C."/>
            <person name="Nieminen K."/>
            <person name="Nilsson O."/>
            <person name="Pereda V."/>
            <person name="Peter G."/>
            <person name="Philippe R."/>
            <person name="Pilate G."/>
            <person name="Poliakov A."/>
            <person name="Razumovskaya J."/>
            <person name="Richardson P."/>
            <person name="Rinaldi C."/>
            <person name="Ritland K."/>
            <person name="Rouze P."/>
            <person name="Ryaboy D."/>
            <person name="Schmutz J."/>
            <person name="Schrader J."/>
            <person name="Segerman B."/>
            <person name="Shin H."/>
            <person name="Siddiqui A."/>
            <person name="Sterky F."/>
            <person name="Terry A."/>
            <person name="Tsai C.J."/>
            <person name="Uberbacher E."/>
            <person name="Unneberg P."/>
            <person name="Vahala J."/>
            <person name="Wall K."/>
            <person name="Wessler S."/>
            <person name="Yang G."/>
            <person name="Yin T."/>
            <person name="Douglas C."/>
            <person name="Marra M."/>
            <person name="Sandberg G."/>
            <person name="Van de Peer Y."/>
            <person name="Rokhsar D."/>
        </authorList>
    </citation>
    <scope>NUCLEOTIDE SEQUENCE [LARGE SCALE GENOMIC DNA]</scope>
    <source>
        <strain evidence="2">cv. Nisqually</strain>
    </source>
</reference>
<name>U7DWX3_POPTR</name>
<evidence type="ECO:0000313" key="1">
    <source>
        <dbReference type="EMBL" id="PNT03051.1"/>
    </source>
</evidence>